<dbReference type="PRINTS" id="PR01733">
    <property type="entry name" value="LIPPROTEIN48"/>
</dbReference>
<feature type="chain" id="PRO_5002718141" evidence="8">
    <location>
        <begin position="23"/>
        <end position="429"/>
    </location>
</feature>
<keyword evidence="4" id="KW-0677">Repeat</keyword>
<evidence type="ECO:0000256" key="7">
    <source>
        <dbReference type="ARBA" id="ARBA00023288"/>
    </source>
</evidence>
<dbReference type="Pfam" id="PF02608">
    <property type="entry name" value="Bmp"/>
    <property type="match status" value="1"/>
</dbReference>
<evidence type="ECO:0000256" key="1">
    <source>
        <dbReference type="ARBA" id="ARBA00004193"/>
    </source>
</evidence>
<proteinExistence type="predicted"/>
<dbReference type="PIRSF" id="PIRSF032900">
    <property type="entry name" value="Mycoplasma_p48"/>
    <property type="match status" value="1"/>
</dbReference>
<keyword evidence="5" id="KW-0472">Membrane</keyword>
<evidence type="ECO:0000313" key="10">
    <source>
        <dbReference type="EMBL" id="BAF80581.1"/>
    </source>
</evidence>
<evidence type="ECO:0000256" key="6">
    <source>
        <dbReference type="ARBA" id="ARBA00023139"/>
    </source>
</evidence>
<dbReference type="EMBL" id="AB008823">
    <property type="protein sequence ID" value="BAF80581.1"/>
    <property type="molecule type" value="Genomic_DNA"/>
</dbReference>
<name>A8C1P3_MYCFE</name>
<keyword evidence="2" id="KW-1003">Cell membrane</keyword>
<keyword evidence="3 8" id="KW-0732">Signal</keyword>
<evidence type="ECO:0000256" key="2">
    <source>
        <dbReference type="ARBA" id="ARBA00022475"/>
    </source>
</evidence>
<keyword evidence="7" id="KW-0449">Lipoprotein</keyword>
<dbReference type="InterPro" id="IPR008107">
    <property type="entry name" value="Mycoplasma_p48"/>
</dbReference>
<dbReference type="PANTHER" id="PTHR34296:SF2">
    <property type="entry name" value="ABC TRANSPORTER GUANOSINE-BINDING PROTEIN NUPN"/>
    <property type="match status" value="1"/>
</dbReference>
<sequence length="429" mass="47960">MKKSKKILLGLSPIAAILPAVAVSCGNNDESNISFKEKDISKYTTTNANGKQVVKNAELLKLKPVLITDEGKIDDKSFNQSAFEALKAINKQTGIEINNVEPSSNFESAYNSALSAGHKIWVLNGFKHQQSIKQYIDAYREELERNQIKIIGIDFDIETEYKWFYSLQFNIKESAFTTGYAIASWLSEQDESKRVVASFGGGAFPGVTTFNEGFAKGILYYNQKHKSSKIYHTSPVKLDSGFTAGEKMNTVINNVLSSTPADVKYNPHVILSVAGPATFETVRLAANKGQYVIGVDSDQGMIQDKDRILTSVLKHIKQAVYETLLDLILEKEEGYKPYVVKDKKADKKWSHFGTQKEKWIGVAENHFSNTEEQAKINNKIKEAIKMFKELPEDFVKYINSDKALKDGNKIDNVSERLEAIISAINKAAK</sequence>
<reference evidence="10" key="1">
    <citation type="journal article" date="1998" name="J. Biol. Chem.">
        <title>Structural and functional properties of complement-activating protein M161Ag, a Mycoplasma fermentans gene product that induces cytokine production by human monocytes.</title>
        <authorList>
            <person name="Matsumoto M."/>
            <person name="Nishiguchi M."/>
            <person name="Kikkawa S."/>
            <person name="Nishimura H."/>
            <person name="Nagasawa S."/>
            <person name="Seya T."/>
        </authorList>
    </citation>
    <scope>NUCLEOTIDE SEQUENCE</scope>
</reference>
<comment type="subcellular location">
    <subcellularLocation>
        <location evidence="1">Cell membrane</location>
        <topology evidence="1">Lipid-anchor</topology>
    </subcellularLocation>
</comment>
<dbReference type="PROSITE" id="PS51257">
    <property type="entry name" value="PROKAR_LIPOPROTEIN"/>
    <property type="match status" value="1"/>
</dbReference>
<dbReference type="PANTHER" id="PTHR34296">
    <property type="entry name" value="TRANSCRIPTIONAL ACTIVATOR PROTEIN MED"/>
    <property type="match status" value="1"/>
</dbReference>
<evidence type="ECO:0000256" key="8">
    <source>
        <dbReference type="SAM" id="SignalP"/>
    </source>
</evidence>
<dbReference type="InterPro" id="IPR003760">
    <property type="entry name" value="PnrA-like"/>
</dbReference>
<organism evidence="10">
    <name type="scientific">Mycoplasmopsis fermentans</name>
    <name type="common">Mycoplasma fermentans</name>
    <dbReference type="NCBI Taxonomy" id="2115"/>
    <lineage>
        <taxon>Bacteria</taxon>
        <taxon>Bacillati</taxon>
        <taxon>Mycoplasmatota</taxon>
        <taxon>Mycoplasmoidales</taxon>
        <taxon>Metamycoplasmataceae</taxon>
        <taxon>Mycoplasmopsis</taxon>
    </lineage>
</organism>
<protein>
    <submittedName>
        <fullName evidence="10">M161Ag</fullName>
    </submittedName>
</protein>
<dbReference type="GO" id="GO:0005886">
    <property type="term" value="C:plasma membrane"/>
    <property type="evidence" value="ECO:0007669"/>
    <property type="project" value="UniProtKB-SubCell"/>
</dbReference>
<dbReference type="CDD" id="cd06354">
    <property type="entry name" value="PBP1_PrnA-like"/>
    <property type="match status" value="1"/>
</dbReference>
<dbReference type="AlphaFoldDB" id="A8C1P3"/>
<keyword evidence="6" id="KW-0564">Palmitate</keyword>
<feature type="domain" description="ABC transporter substrate-binding protein PnrA-like" evidence="9">
    <location>
        <begin position="65"/>
        <end position="328"/>
    </location>
</feature>
<evidence type="ECO:0000256" key="3">
    <source>
        <dbReference type="ARBA" id="ARBA00022729"/>
    </source>
</evidence>
<dbReference type="Gene3D" id="3.40.50.2300">
    <property type="match status" value="2"/>
</dbReference>
<dbReference type="InterPro" id="IPR050957">
    <property type="entry name" value="BMP_lipoprotein"/>
</dbReference>
<evidence type="ECO:0000256" key="5">
    <source>
        <dbReference type="ARBA" id="ARBA00023136"/>
    </source>
</evidence>
<evidence type="ECO:0000259" key="9">
    <source>
        <dbReference type="Pfam" id="PF02608"/>
    </source>
</evidence>
<evidence type="ECO:0000256" key="4">
    <source>
        <dbReference type="ARBA" id="ARBA00022737"/>
    </source>
</evidence>
<feature type="signal peptide" evidence="8">
    <location>
        <begin position="1"/>
        <end position="22"/>
    </location>
</feature>
<dbReference type="NCBIfam" id="NF033817">
    <property type="entry name" value="Mplas_variab_LP"/>
    <property type="match status" value="1"/>
</dbReference>
<accession>A8C1P3</accession>
<dbReference type="InterPro" id="IPR049890">
    <property type="entry name" value="VlpA-F-like_signal"/>
</dbReference>